<gene>
    <name evidence="1" type="ORF">UFB30_05445</name>
</gene>
<dbReference type="Proteomes" id="UP001292084">
    <property type="component" value="Unassembled WGS sequence"/>
</dbReference>
<organism evidence="1 2">
    <name type="scientific">Jeotgalibacillus haloalkalitolerans</name>
    <dbReference type="NCBI Taxonomy" id="3104292"/>
    <lineage>
        <taxon>Bacteria</taxon>
        <taxon>Bacillati</taxon>
        <taxon>Bacillota</taxon>
        <taxon>Bacilli</taxon>
        <taxon>Bacillales</taxon>
        <taxon>Caryophanaceae</taxon>
        <taxon>Jeotgalibacillus</taxon>
    </lineage>
</organism>
<evidence type="ECO:0000313" key="2">
    <source>
        <dbReference type="Proteomes" id="UP001292084"/>
    </source>
</evidence>
<protein>
    <recommendedName>
        <fullName evidence="3">Bacteriophage protein</fullName>
    </recommendedName>
</protein>
<comment type="caution">
    <text evidence="1">The sequence shown here is derived from an EMBL/GenBank/DDBJ whole genome shotgun (WGS) entry which is preliminary data.</text>
</comment>
<accession>A0ABU5KKK4</accession>
<evidence type="ECO:0008006" key="3">
    <source>
        <dbReference type="Google" id="ProtNLM"/>
    </source>
</evidence>
<reference evidence="1 2" key="1">
    <citation type="submission" date="2023-12" db="EMBL/GenBank/DDBJ databases">
        <title>Jeotgalibacillus haloalkaliphilus sp. nov., a novel salt-tolerant bacteria, isolated from the estuary of the Fenhe River into the Yellow River.</title>
        <authorList>
            <person name="Li Y."/>
        </authorList>
    </citation>
    <scope>NUCLEOTIDE SEQUENCE [LARGE SCALE GENOMIC DNA]</scope>
    <source>
        <strain evidence="1 2">HH7-29</strain>
    </source>
</reference>
<proteinExistence type="predicted"/>
<keyword evidence="2" id="KW-1185">Reference proteome</keyword>
<dbReference type="EMBL" id="JAXQNN010000002">
    <property type="protein sequence ID" value="MDZ5711659.1"/>
    <property type="molecule type" value="Genomic_DNA"/>
</dbReference>
<dbReference type="RefSeq" id="WP_322420676.1">
    <property type="nucleotide sequence ID" value="NZ_JAXQNN010000002.1"/>
</dbReference>
<sequence>MARRAQVSVGNRLLERALRQYGDDIIDEVKKIVVETTEIIYNQVISLMQEDDGNLKQSTTFEISADGLSGKVEITAHYAVKRMPPSLVTMNV</sequence>
<name>A0ABU5KKK4_9BACL</name>
<evidence type="ECO:0000313" key="1">
    <source>
        <dbReference type="EMBL" id="MDZ5711659.1"/>
    </source>
</evidence>